<evidence type="ECO:0000313" key="2">
    <source>
        <dbReference type="EMBL" id="MDO5989280.1"/>
    </source>
</evidence>
<organism evidence="2 3">
    <name type="scientific">Flavivirga amylovorans</name>
    <dbReference type="NCBI Taxonomy" id="870486"/>
    <lineage>
        <taxon>Bacteria</taxon>
        <taxon>Pseudomonadati</taxon>
        <taxon>Bacteroidota</taxon>
        <taxon>Flavobacteriia</taxon>
        <taxon>Flavobacteriales</taxon>
        <taxon>Flavobacteriaceae</taxon>
        <taxon>Flavivirga</taxon>
    </lineage>
</organism>
<keyword evidence="1" id="KW-0472">Membrane</keyword>
<dbReference type="Proteomes" id="UP001176891">
    <property type="component" value="Unassembled WGS sequence"/>
</dbReference>
<keyword evidence="3" id="KW-1185">Reference proteome</keyword>
<name>A0ABT8X5M4_9FLAO</name>
<keyword evidence="1" id="KW-0812">Transmembrane</keyword>
<reference evidence="2" key="1">
    <citation type="submission" date="2023-07" db="EMBL/GenBank/DDBJ databases">
        <title>Two novel species in the genus Flavivirga.</title>
        <authorList>
            <person name="Kwon K."/>
        </authorList>
    </citation>
    <scope>NUCLEOTIDE SEQUENCE</scope>
    <source>
        <strain evidence="2">KACC 14157</strain>
    </source>
</reference>
<keyword evidence="1" id="KW-1133">Transmembrane helix</keyword>
<feature type="transmembrane region" description="Helical" evidence="1">
    <location>
        <begin position="58"/>
        <end position="78"/>
    </location>
</feature>
<dbReference type="EMBL" id="JAUOEM010000007">
    <property type="protein sequence ID" value="MDO5989280.1"/>
    <property type="molecule type" value="Genomic_DNA"/>
</dbReference>
<evidence type="ECO:0000256" key="1">
    <source>
        <dbReference type="SAM" id="Phobius"/>
    </source>
</evidence>
<protein>
    <recommendedName>
        <fullName evidence="4">O-antigen ligase domain-containing protein</fullName>
    </recommendedName>
</protein>
<comment type="caution">
    <text evidence="2">The sequence shown here is derived from an EMBL/GenBank/DDBJ whole genome shotgun (WGS) entry which is preliminary data.</text>
</comment>
<sequence>MYQIYKEEGLITMIFSTRNQSIPNDLIPYIREKWTWVNFLFGGSNFHIARTEIEIIDLFWFFGLLGGAIYIYLIHGILIRTFTENIELRIPMLFLGLCAVFAGSFFTNAPVIPYFVVLVFQLKFTFNR</sequence>
<proteinExistence type="predicted"/>
<evidence type="ECO:0008006" key="4">
    <source>
        <dbReference type="Google" id="ProtNLM"/>
    </source>
</evidence>
<feature type="transmembrane region" description="Helical" evidence="1">
    <location>
        <begin position="90"/>
        <end position="120"/>
    </location>
</feature>
<evidence type="ECO:0000313" key="3">
    <source>
        <dbReference type="Proteomes" id="UP001176891"/>
    </source>
</evidence>
<accession>A0ABT8X5M4</accession>
<gene>
    <name evidence="2" type="ORF">Q4Q39_17890</name>
</gene>